<name>A0AAP0QCH0_9ROSI</name>
<gene>
    <name evidence="2" type="ORF">WN944_026925</name>
</gene>
<accession>A0AAP0QCH0</accession>
<feature type="region of interest" description="Disordered" evidence="1">
    <location>
        <begin position="365"/>
        <end position="410"/>
    </location>
</feature>
<organism evidence="2 3">
    <name type="scientific">Citrus x changshan-huyou</name>
    <dbReference type="NCBI Taxonomy" id="2935761"/>
    <lineage>
        <taxon>Eukaryota</taxon>
        <taxon>Viridiplantae</taxon>
        <taxon>Streptophyta</taxon>
        <taxon>Embryophyta</taxon>
        <taxon>Tracheophyta</taxon>
        <taxon>Spermatophyta</taxon>
        <taxon>Magnoliopsida</taxon>
        <taxon>eudicotyledons</taxon>
        <taxon>Gunneridae</taxon>
        <taxon>Pentapetalae</taxon>
        <taxon>rosids</taxon>
        <taxon>malvids</taxon>
        <taxon>Sapindales</taxon>
        <taxon>Rutaceae</taxon>
        <taxon>Aurantioideae</taxon>
        <taxon>Citrus</taxon>
    </lineage>
</organism>
<evidence type="ECO:0000313" key="2">
    <source>
        <dbReference type="EMBL" id="KAK9174921.1"/>
    </source>
</evidence>
<feature type="region of interest" description="Disordered" evidence="1">
    <location>
        <begin position="428"/>
        <end position="471"/>
    </location>
</feature>
<evidence type="ECO:0000256" key="1">
    <source>
        <dbReference type="SAM" id="MobiDB-lite"/>
    </source>
</evidence>
<evidence type="ECO:0008006" key="4">
    <source>
        <dbReference type="Google" id="ProtNLM"/>
    </source>
</evidence>
<feature type="region of interest" description="Disordered" evidence="1">
    <location>
        <begin position="126"/>
        <end position="225"/>
    </location>
</feature>
<feature type="compositionally biased region" description="Polar residues" evidence="1">
    <location>
        <begin position="152"/>
        <end position="183"/>
    </location>
</feature>
<feature type="region of interest" description="Disordered" evidence="1">
    <location>
        <begin position="261"/>
        <end position="305"/>
    </location>
</feature>
<evidence type="ECO:0000313" key="3">
    <source>
        <dbReference type="Proteomes" id="UP001428341"/>
    </source>
</evidence>
<comment type="caution">
    <text evidence="2">The sequence shown here is derived from an EMBL/GenBank/DDBJ whole genome shotgun (WGS) entry which is preliminary data.</text>
</comment>
<dbReference type="PANTHER" id="PTHR31973:SF187">
    <property type="entry name" value="MUTATOR TRANSPOSASE MUDRA PROTEIN"/>
    <property type="match status" value="1"/>
</dbReference>
<feature type="compositionally biased region" description="Acidic residues" evidence="1">
    <location>
        <begin position="442"/>
        <end position="461"/>
    </location>
</feature>
<feature type="compositionally biased region" description="Polar residues" evidence="1">
    <location>
        <begin position="264"/>
        <end position="284"/>
    </location>
</feature>
<proteinExistence type="predicted"/>
<feature type="compositionally biased region" description="Low complexity" evidence="1">
    <location>
        <begin position="131"/>
        <end position="150"/>
    </location>
</feature>
<keyword evidence="3" id="KW-1185">Reference proteome</keyword>
<dbReference type="AlphaFoldDB" id="A0AAP0QCH0"/>
<reference evidence="2 3" key="1">
    <citation type="submission" date="2024-05" db="EMBL/GenBank/DDBJ databases">
        <title>Haplotype-resolved chromosome-level genome assembly of Huyou (Citrus changshanensis).</title>
        <authorList>
            <person name="Miao C."/>
            <person name="Chen W."/>
            <person name="Wu Y."/>
            <person name="Wang L."/>
            <person name="Zhao S."/>
            <person name="Grierson D."/>
            <person name="Xu C."/>
            <person name="Chen K."/>
        </authorList>
    </citation>
    <scope>NUCLEOTIDE SEQUENCE [LARGE SCALE GENOMIC DNA]</scope>
    <source>
        <strain evidence="2">01-14</strain>
        <tissue evidence="2">Leaf</tissue>
    </source>
</reference>
<dbReference type="PANTHER" id="PTHR31973">
    <property type="entry name" value="POLYPROTEIN, PUTATIVE-RELATED"/>
    <property type="match status" value="1"/>
</dbReference>
<sequence length="704" mass="79271">MRDSSLKLHCHGRKKGTIDNDHELYQIWQLYNEKKFTEIVFDMTIIPLNVTNVIKRRLFEDDIEDVVAGPDVEPQSVLSVFQRQPTDNVEAQQQVHATATGKRSESIPVATTIGEDIVQIQTTTEFEVEAEANNPETQTTTEPTTAAEPELVTQTTPGSTTPAELELATQTTPEVPPQFNQTPFPRPATIVPPQFDKTPLSMPTFNHPSGDGGPENGADEGETNSVHLSQHSDHLSNFHVVDEGVDDFAVEADEIAFEDVDPPLSQSLKNNASHTSRRSTAAHSQTEEPTDHAEDTIRTNDLPSEIVQTQPCKRNGKNISKSPITITHSHRQANKRKAAAVQIRASQRIANQRRPHVEAIKADKKTVKNKRKTNFVDSEQVMNRPKATKKSKSSSLDDGAGPTRHADKDDEMLLAEKMDFHMWSESEDDMCGATRASKSQPEDEVQNEEDDDLLDGYESDNGDYGPLSDSEDEHLFSKMSHALSGQIFREDKCPFRVYAALQKWGKCFKIQTLHNIHTCEGLDNNREVIKAWIARKYRYRVLADLRIGADTLVDDLKKMHRVTVAPQKVYRAKRRILKSAAGGDHVESFKSLWDYANVIKQQMPRALALLKVTKHDTPADKCRFQRFMVSFPGLRDGFKEGCRPFLWLDGYHFKVSFEGVLLSAVSLDANQGIFPIVICVAEYENTDSWTWFLGHLQEYLADDR</sequence>
<dbReference type="Proteomes" id="UP001428341">
    <property type="component" value="Unassembled WGS sequence"/>
</dbReference>
<dbReference type="EMBL" id="JBCGBO010000025">
    <property type="protein sequence ID" value="KAK9174921.1"/>
    <property type="molecule type" value="Genomic_DNA"/>
</dbReference>
<protein>
    <recommendedName>
        <fullName evidence="4">MULE transposase domain-containing protein</fullName>
    </recommendedName>
</protein>
<feature type="compositionally biased region" description="Basic and acidic residues" evidence="1">
    <location>
        <begin position="285"/>
        <end position="298"/>
    </location>
</feature>